<dbReference type="InterPro" id="IPR002477">
    <property type="entry name" value="Peptidoglycan-bd-like"/>
</dbReference>
<dbReference type="InterPro" id="IPR036365">
    <property type="entry name" value="PGBD-like_sf"/>
</dbReference>
<organism evidence="2 3">
    <name type="scientific">Streptomyces atratus</name>
    <dbReference type="NCBI Taxonomy" id="1893"/>
    <lineage>
        <taxon>Bacteria</taxon>
        <taxon>Bacillati</taxon>
        <taxon>Actinomycetota</taxon>
        <taxon>Actinomycetes</taxon>
        <taxon>Kitasatosporales</taxon>
        <taxon>Streptomycetaceae</taxon>
        <taxon>Streptomyces</taxon>
    </lineage>
</organism>
<reference evidence="2 3" key="1">
    <citation type="submission" date="2016-11" db="EMBL/GenBank/DDBJ databases">
        <authorList>
            <person name="Jaros S."/>
            <person name="Januszkiewicz K."/>
            <person name="Wedrychowicz H."/>
        </authorList>
    </citation>
    <scope>NUCLEOTIDE SEQUENCE [LARGE SCALE GENOMIC DNA]</scope>
    <source>
        <strain evidence="2 3">OK807</strain>
    </source>
</reference>
<dbReference type="Pfam" id="PF01471">
    <property type="entry name" value="PG_binding_1"/>
    <property type="match status" value="1"/>
</dbReference>
<dbReference type="InterPro" id="IPR036366">
    <property type="entry name" value="PGBDSf"/>
</dbReference>
<dbReference type="Gene3D" id="1.10.101.10">
    <property type="entry name" value="PGBD-like superfamily/PGBD"/>
    <property type="match status" value="1"/>
</dbReference>
<protein>
    <submittedName>
        <fullName evidence="2">Putative peptidoglycan binding domain-containing protein</fullName>
    </submittedName>
</protein>
<name>A0A1K2FDA1_STRAR</name>
<dbReference type="SUPFAM" id="SSF47090">
    <property type="entry name" value="PGBD-like"/>
    <property type="match status" value="1"/>
</dbReference>
<proteinExistence type="predicted"/>
<evidence type="ECO:0000313" key="3">
    <source>
        <dbReference type="Proteomes" id="UP000181909"/>
    </source>
</evidence>
<dbReference type="STRING" id="1893.SAMN02787144_106311"/>
<accession>A0A1K2FDA1</accession>
<sequence>MAKGMVGSKVKEIQCLLNYNYDYTLALDSNFGGSTDTVVRAVQRCSGPNPDGQVGPQTWKYLDTPMSGCGH</sequence>
<dbReference type="Proteomes" id="UP000181909">
    <property type="component" value="Unassembled WGS sequence"/>
</dbReference>
<dbReference type="EMBL" id="FPJO01000063">
    <property type="protein sequence ID" value="SFY45180.1"/>
    <property type="molecule type" value="Genomic_DNA"/>
</dbReference>
<dbReference type="AlphaFoldDB" id="A0A1K2FDA1"/>
<evidence type="ECO:0000313" key="2">
    <source>
        <dbReference type="EMBL" id="SFY45180.1"/>
    </source>
</evidence>
<feature type="domain" description="Peptidoglycan binding-like" evidence="1">
    <location>
        <begin position="7"/>
        <end position="61"/>
    </location>
</feature>
<dbReference type="RefSeq" id="WP_072489721.1">
    <property type="nucleotide sequence ID" value="NZ_FPJO01000063.1"/>
</dbReference>
<evidence type="ECO:0000259" key="1">
    <source>
        <dbReference type="Pfam" id="PF01471"/>
    </source>
</evidence>
<dbReference type="OrthoDB" id="9815541at2"/>
<gene>
    <name evidence="2" type="ORF">SAMN02787144_106311</name>
</gene>